<feature type="transmembrane region" description="Helical" evidence="21">
    <location>
        <begin position="369"/>
        <end position="389"/>
    </location>
</feature>
<dbReference type="EC" id="3.4.-.-" evidence="19"/>
<evidence type="ECO:0000256" key="3">
    <source>
        <dbReference type="ARBA" id="ARBA00004613"/>
    </source>
</evidence>
<dbReference type="InterPro" id="IPR041756">
    <property type="entry name" value="M28_SGAP-like"/>
</dbReference>
<evidence type="ECO:0000256" key="18">
    <source>
        <dbReference type="ARBA" id="ARBA00023180"/>
    </source>
</evidence>
<sequence length="1007" mass="112104">MATDKGVTTKLVDDHNGRYYTEPATDSKGTYQVETRPYEESTNSHASNPFADPEVAERYALIYEKAQYECRHVFDPTLTWTPEEERALVRKLDWRVCLWACVMFFGLQVDRGNLIQAVSDNLLDDLNLSSNDYNTGNTIFYISFLLAELPSQLISKKIGPDRWIPMQISLWSIVATCQAGLMGRSSFYATRALLGILEGGFIPDIVLWLSYFYTSKELPTRLSIFWTALSLTTIVTSFMAFGILHMRGVLGWAGWRWLFLIEGLITLLIGLASFFRMPASAVETKKWFRPKGWFTDREVRIVVNRVLRDDPSKGDMHNRQAITLPRLWNALCDYDLWPIYLIGLIAYTPMVPVKSYITLTLKDLGFNTFVTNLLTIPNNVGHIILLLALTRLSVWLNERSLTSMLQCVWTLPCVIALRFWPGTMENAWGTFSVVTVLLSYPYCHAIVVGWASKNSNNVGTRTVSAALYNMCVQLGNIIGNNVYREDDKPKYRRGNAVLLALNILGVLLFIGTKVYYILRNRHRERVWNSMTEEDEFPEDIQLEDLLEGSQQLEDFAYAYPERNRVFGGKAHDDTVNYLYEELKKTGYYDVYKQPQVHLWSNADQTLKVGDEEIEAKTMTYSPSVEVTADVAVVKNLGCSEADYPSDVEGKVALIKRGECPFGDKSVLAAKAKAAASIVYNNVAGSMAGTLGAAQSDKGPYSAIVGISLEDGQKLIKLAEAGSVSVDLWVDSKQENRTTYNVVAQTKGGDPNNVVALGGHTDSVEAGPGINDDGSGIISNLVIAKALTQYSVKNAVRFLFWTAEEFGLLGSNYYVSHLNATELNKIRLYLNFDMIASPNYALMIYDGDGSAFNQSGPAGSAQIEKLFEDYYDSIDLPHIPTQFDGRSDYEAFILNGIPSGGLFTGAEGIMSEENASRWGGQAGVAYDANYHAAGDNMTNLNHEAFLINSKATAFAVATYANDLSSIPKRNTTSSLHRRARTVRPFGKRAPKTHAHVSGSGCWHSQVEA</sequence>
<dbReference type="AlphaFoldDB" id="A0AB74CIU4"/>
<evidence type="ECO:0000256" key="1">
    <source>
        <dbReference type="ARBA" id="ARBA00001947"/>
    </source>
</evidence>
<feature type="transmembrane region" description="Helical" evidence="21">
    <location>
        <begin position="401"/>
        <end position="420"/>
    </location>
</feature>
<keyword evidence="10 21" id="KW-0812">Transmembrane</keyword>
<gene>
    <name evidence="24" type="ORF">CA14_011827</name>
</gene>
<evidence type="ECO:0000256" key="7">
    <source>
        <dbReference type="ARBA" id="ARBA00022448"/>
    </source>
</evidence>
<dbReference type="Gene3D" id="3.40.630.10">
    <property type="entry name" value="Zn peptidases"/>
    <property type="match status" value="1"/>
</dbReference>
<evidence type="ECO:0000313" key="25">
    <source>
        <dbReference type="Proteomes" id="UP000275480"/>
    </source>
</evidence>
<proteinExistence type="inferred from homology"/>
<evidence type="ECO:0000256" key="9">
    <source>
        <dbReference type="ARBA" id="ARBA00022670"/>
    </source>
</evidence>
<evidence type="ECO:0000256" key="14">
    <source>
        <dbReference type="ARBA" id="ARBA00022833"/>
    </source>
</evidence>
<feature type="transmembrane region" description="Helical" evidence="21">
    <location>
        <begin position="463"/>
        <end position="483"/>
    </location>
</feature>
<keyword evidence="8" id="KW-0964">Secreted</keyword>
<feature type="transmembrane region" description="Helical" evidence="21">
    <location>
        <begin position="495"/>
        <end position="518"/>
    </location>
</feature>
<feature type="transmembrane region" description="Helical" evidence="21">
    <location>
        <begin position="257"/>
        <end position="275"/>
    </location>
</feature>
<dbReference type="GO" id="GO:0016020">
    <property type="term" value="C:membrane"/>
    <property type="evidence" value="ECO:0007669"/>
    <property type="project" value="UniProtKB-SubCell"/>
</dbReference>
<feature type="region of interest" description="Disordered" evidence="20">
    <location>
        <begin position="986"/>
        <end position="1007"/>
    </location>
</feature>
<feature type="transmembrane region" description="Helical" evidence="21">
    <location>
        <begin position="224"/>
        <end position="245"/>
    </location>
</feature>
<evidence type="ECO:0000256" key="12">
    <source>
        <dbReference type="ARBA" id="ARBA00022729"/>
    </source>
</evidence>
<dbReference type="GO" id="GO:0008237">
    <property type="term" value="F:metallopeptidase activity"/>
    <property type="evidence" value="ECO:0007669"/>
    <property type="project" value="UniProtKB-KW"/>
</dbReference>
<accession>A0AB74CIU4</accession>
<dbReference type="Gene3D" id="1.20.1250.20">
    <property type="entry name" value="MFS general substrate transporter like domains"/>
    <property type="match status" value="1"/>
</dbReference>
<dbReference type="PANTHER" id="PTHR43791:SF29">
    <property type="entry name" value="MAJOR FACILITATOR SUPERFAMILY (MFS) PROFILE DOMAIN-CONTAINING PROTEIN"/>
    <property type="match status" value="1"/>
</dbReference>
<feature type="domain" description="Peptidase M28" evidence="23">
    <location>
        <begin position="740"/>
        <end position="946"/>
    </location>
</feature>
<dbReference type="GO" id="GO:0006508">
    <property type="term" value="P:proteolysis"/>
    <property type="evidence" value="ECO:0007669"/>
    <property type="project" value="UniProtKB-KW"/>
</dbReference>
<dbReference type="FunFam" id="3.40.630.10:FF:000054">
    <property type="entry name" value="Peptide hydrolase"/>
    <property type="match status" value="1"/>
</dbReference>
<comment type="subcellular location">
    <subcellularLocation>
        <location evidence="2">Membrane</location>
        <topology evidence="2">Multi-pass membrane protein</topology>
    </subcellularLocation>
    <subcellularLocation>
        <location evidence="3">Secreted</location>
    </subcellularLocation>
</comment>
<dbReference type="SUPFAM" id="SSF52025">
    <property type="entry name" value="PA domain"/>
    <property type="match status" value="1"/>
</dbReference>
<feature type="transmembrane region" description="Helical" evidence="21">
    <location>
        <begin position="192"/>
        <end position="212"/>
    </location>
</feature>
<dbReference type="SUPFAM" id="SSF103473">
    <property type="entry name" value="MFS general substrate transporter"/>
    <property type="match status" value="1"/>
</dbReference>
<keyword evidence="16" id="KW-0482">Metalloprotease</keyword>
<name>A0AB74CIU4_ASPFL</name>
<evidence type="ECO:0000259" key="22">
    <source>
        <dbReference type="Pfam" id="PF02225"/>
    </source>
</evidence>
<evidence type="ECO:0000256" key="15">
    <source>
        <dbReference type="ARBA" id="ARBA00022989"/>
    </source>
</evidence>
<evidence type="ECO:0000256" key="6">
    <source>
        <dbReference type="ARBA" id="ARBA00022438"/>
    </source>
</evidence>
<dbReference type="SUPFAM" id="SSF53187">
    <property type="entry name" value="Zn-dependent exopeptidases"/>
    <property type="match status" value="1"/>
</dbReference>
<evidence type="ECO:0000256" key="19">
    <source>
        <dbReference type="RuleBase" id="RU361240"/>
    </source>
</evidence>
<dbReference type="PANTHER" id="PTHR43791">
    <property type="entry name" value="PERMEASE-RELATED"/>
    <property type="match status" value="1"/>
</dbReference>
<keyword evidence="15 21" id="KW-1133">Transmembrane helix</keyword>
<comment type="caution">
    <text evidence="24">The sequence shown here is derived from an EMBL/GenBank/DDBJ whole genome shotgun (WGS) entry which is preliminary data.</text>
</comment>
<dbReference type="GO" id="GO:0046872">
    <property type="term" value="F:metal ion binding"/>
    <property type="evidence" value="ECO:0007669"/>
    <property type="project" value="UniProtKB-KW"/>
</dbReference>
<keyword evidence="9 19" id="KW-0645">Protease</keyword>
<dbReference type="EMBL" id="QQZZ01000035">
    <property type="protein sequence ID" value="RMZ46083.1"/>
    <property type="molecule type" value="Genomic_DNA"/>
</dbReference>
<dbReference type="Proteomes" id="UP000275480">
    <property type="component" value="Unassembled WGS sequence"/>
</dbReference>
<evidence type="ECO:0000256" key="21">
    <source>
        <dbReference type="SAM" id="Phobius"/>
    </source>
</evidence>
<dbReference type="InterPro" id="IPR036259">
    <property type="entry name" value="MFS_trans_sf"/>
</dbReference>
<evidence type="ECO:0000256" key="8">
    <source>
        <dbReference type="ARBA" id="ARBA00022525"/>
    </source>
</evidence>
<dbReference type="GO" id="GO:0005576">
    <property type="term" value="C:extracellular region"/>
    <property type="evidence" value="ECO:0007669"/>
    <property type="project" value="UniProtKB-SubCell"/>
</dbReference>
<protein>
    <recommendedName>
        <fullName evidence="19">Peptide hydrolase</fullName>
        <ecNumber evidence="19">3.4.-.-</ecNumber>
    </recommendedName>
</protein>
<dbReference type="InterPro" id="IPR007484">
    <property type="entry name" value="Peptidase_M28"/>
</dbReference>
<evidence type="ECO:0000256" key="17">
    <source>
        <dbReference type="ARBA" id="ARBA00023136"/>
    </source>
</evidence>
<keyword evidence="13 19" id="KW-0378">Hydrolase</keyword>
<dbReference type="Gene3D" id="3.50.30.30">
    <property type="match status" value="1"/>
</dbReference>
<feature type="transmembrane region" description="Helical" evidence="21">
    <location>
        <begin position="427"/>
        <end position="451"/>
    </location>
</feature>
<dbReference type="CDD" id="cd03876">
    <property type="entry name" value="M28_SGAP_like"/>
    <property type="match status" value="1"/>
</dbReference>
<evidence type="ECO:0000256" key="13">
    <source>
        <dbReference type="ARBA" id="ARBA00022801"/>
    </source>
</evidence>
<dbReference type="CDD" id="cd02130">
    <property type="entry name" value="PA_ScAPY_like"/>
    <property type="match status" value="1"/>
</dbReference>
<comment type="similarity">
    <text evidence="4">Belongs to the peptidase M28 family. M28A subfamily.</text>
</comment>
<evidence type="ECO:0000256" key="2">
    <source>
        <dbReference type="ARBA" id="ARBA00004141"/>
    </source>
</evidence>
<evidence type="ECO:0000259" key="23">
    <source>
        <dbReference type="Pfam" id="PF04389"/>
    </source>
</evidence>
<dbReference type="FunFam" id="1.20.1250.20:FF:000106">
    <property type="entry name" value="MFS transporter, putative"/>
    <property type="match status" value="1"/>
</dbReference>
<dbReference type="Pfam" id="PF07690">
    <property type="entry name" value="MFS_1"/>
    <property type="match status" value="1"/>
</dbReference>
<evidence type="ECO:0000256" key="16">
    <source>
        <dbReference type="ARBA" id="ARBA00023049"/>
    </source>
</evidence>
<keyword evidence="7" id="KW-0813">Transport</keyword>
<evidence type="ECO:0000256" key="10">
    <source>
        <dbReference type="ARBA" id="ARBA00022692"/>
    </source>
</evidence>
<dbReference type="Pfam" id="PF04389">
    <property type="entry name" value="Peptidase_M28"/>
    <property type="match status" value="1"/>
</dbReference>
<dbReference type="GO" id="GO:0004177">
    <property type="term" value="F:aminopeptidase activity"/>
    <property type="evidence" value="ECO:0007669"/>
    <property type="project" value="UniProtKB-KW"/>
</dbReference>
<dbReference type="Pfam" id="PF02225">
    <property type="entry name" value="PA"/>
    <property type="match status" value="1"/>
</dbReference>
<keyword evidence="6" id="KW-0031">Aminopeptidase</keyword>
<dbReference type="GO" id="GO:0022857">
    <property type="term" value="F:transmembrane transporter activity"/>
    <property type="evidence" value="ECO:0007669"/>
    <property type="project" value="InterPro"/>
</dbReference>
<reference evidence="24 25" key="1">
    <citation type="submission" date="2018-07" db="EMBL/GenBank/DDBJ databases">
        <title>Identification of spontaneous genetic mutation associated with occurrence of a yellow conidial color mutant of Aspergillus flavus.</title>
        <authorList>
            <person name="Chang P.-K."/>
            <person name="Mack B.M."/>
            <person name="Scharfenstein L."/>
            <person name="Gilbert M.K."/>
        </authorList>
    </citation>
    <scope>NUCLEOTIDE SEQUENCE [LARGE SCALE GENOMIC DNA]</scope>
    <source>
        <strain evidence="24 25">CA14</strain>
    </source>
</reference>
<dbReference type="FunFam" id="3.50.30.30:FF:000030">
    <property type="entry name" value="Peptide hydrolase"/>
    <property type="match status" value="1"/>
</dbReference>
<comment type="cofactor">
    <cofactor evidence="1">
        <name>Zn(2+)</name>
        <dbReference type="ChEBI" id="CHEBI:29105"/>
    </cofactor>
</comment>
<evidence type="ECO:0000256" key="11">
    <source>
        <dbReference type="ARBA" id="ARBA00022723"/>
    </source>
</evidence>
<dbReference type="InterPro" id="IPR011701">
    <property type="entry name" value="MFS"/>
</dbReference>
<keyword evidence="14 19" id="KW-0862">Zinc</keyword>
<dbReference type="InterPro" id="IPR003137">
    <property type="entry name" value="PA_domain"/>
</dbReference>
<evidence type="ECO:0000256" key="5">
    <source>
        <dbReference type="ARBA" id="ARBA00011245"/>
    </source>
</evidence>
<evidence type="ECO:0000256" key="20">
    <source>
        <dbReference type="SAM" id="MobiDB-lite"/>
    </source>
</evidence>
<keyword evidence="18" id="KW-0325">Glycoprotein</keyword>
<evidence type="ECO:0000256" key="4">
    <source>
        <dbReference type="ARBA" id="ARBA00005957"/>
    </source>
</evidence>
<keyword evidence="11 19" id="KW-0479">Metal-binding</keyword>
<dbReference type="FunFam" id="1.20.1250.20:FF:000247">
    <property type="entry name" value="MFS general substrate transporter"/>
    <property type="match status" value="1"/>
</dbReference>
<dbReference type="InterPro" id="IPR046450">
    <property type="entry name" value="PA_dom_sf"/>
</dbReference>
<keyword evidence="12" id="KW-0732">Signal</keyword>
<feature type="transmembrane region" description="Helical" evidence="21">
    <location>
        <begin position="337"/>
        <end position="357"/>
    </location>
</feature>
<keyword evidence="17 21" id="KW-0472">Membrane</keyword>
<feature type="domain" description="PA" evidence="22">
    <location>
        <begin position="626"/>
        <end position="714"/>
    </location>
</feature>
<organism evidence="24 25">
    <name type="scientific">Aspergillus flavus</name>
    <dbReference type="NCBI Taxonomy" id="5059"/>
    <lineage>
        <taxon>Eukaryota</taxon>
        <taxon>Fungi</taxon>
        <taxon>Dikarya</taxon>
        <taxon>Ascomycota</taxon>
        <taxon>Pezizomycotina</taxon>
        <taxon>Eurotiomycetes</taxon>
        <taxon>Eurotiomycetidae</taxon>
        <taxon>Eurotiales</taxon>
        <taxon>Aspergillaceae</taxon>
        <taxon>Aspergillus</taxon>
        <taxon>Aspergillus subgen. Circumdati</taxon>
    </lineage>
</organism>
<comment type="subunit">
    <text evidence="5">Monomer.</text>
</comment>
<evidence type="ECO:0000313" key="24">
    <source>
        <dbReference type="EMBL" id="RMZ46083.1"/>
    </source>
</evidence>